<dbReference type="AlphaFoldDB" id="A0A1V9ZZH9"/>
<protein>
    <submittedName>
        <fullName evidence="1">Uncharacterized protein</fullName>
    </submittedName>
</protein>
<sequence length="239" mass="26974">MFFTLFVVPMKAYITEELPWAPLPPIPMQTLPPNTYYHEDSERNVLLTMRVLAFDDPIPLEMCTELVLLCLPGAVFYGPFMIDLLYKFAASNHTRCLRRTLLAGVKVTSQCIWLNSGNDIDTTKMDLTQFTFTYAIAHTQPLYSIILFSYRLLYSIETLSNAKNLRPFSHSTNHSWSYSIMIGDPTSIILTNSAVSLAFAVDVLINIPGDIVAISRSSQNEDTFVQLGAFLYLSCGFEQ</sequence>
<dbReference type="EMBL" id="JNBS01000929">
    <property type="protein sequence ID" value="OQS03351.1"/>
    <property type="molecule type" value="Genomic_DNA"/>
</dbReference>
<evidence type="ECO:0000313" key="1">
    <source>
        <dbReference type="EMBL" id="OQS03351.1"/>
    </source>
</evidence>
<name>A0A1V9ZZH9_9STRA</name>
<comment type="caution">
    <text evidence="1">The sequence shown here is derived from an EMBL/GenBank/DDBJ whole genome shotgun (WGS) entry which is preliminary data.</text>
</comment>
<dbReference type="Proteomes" id="UP000243217">
    <property type="component" value="Unassembled WGS sequence"/>
</dbReference>
<keyword evidence="2" id="KW-1185">Reference proteome</keyword>
<evidence type="ECO:0000313" key="2">
    <source>
        <dbReference type="Proteomes" id="UP000243217"/>
    </source>
</evidence>
<gene>
    <name evidence="1" type="ORF">THRCLA_04353</name>
</gene>
<reference evidence="1 2" key="1">
    <citation type="journal article" date="2014" name="Genome Biol. Evol.">
        <title>The secreted proteins of Achlya hypogyna and Thraustotheca clavata identify the ancestral oomycete secretome and reveal gene acquisitions by horizontal gene transfer.</title>
        <authorList>
            <person name="Misner I."/>
            <person name="Blouin N."/>
            <person name="Leonard G."/>
            <person name="Richards T.A."/>
            <person name="Lane C.E."/>
        </authorList>
    </citation>
    <scope>NUCLEOTIDE SEQUENCE [LARGE SCALE GENOMIC DNA]</scope>
    <source>
        <strain evidence="1 2">ATCC 34112</strain>
    </source>
</reference>
<accession>A0A1V9ZZH9</accession>
<organism evidence="1 2">
    <name type="scientific">Thraustotheca clavata</name>
    <dbReference type="NCBI Taxonomy" id="74557"/>
    <lineage>
        <taxon>Eukaryota</taxon>
        <taxon>Sar</taxon>
        <taxon>Stramenopiles</taxon>
        <taxon>Oomycota</taxon>
        <taxon>Saprolegniomycetes</taxon>
        <taxon>Saprolegniales</taxon>
        <taxon>Achlyaceae</taxon>
        <taxon>Thraustotheca</taxon>
    </lineage>
</organism>
<proteinExistence type="predicted"/>